<name>A0AAN8I8I2_9EURO</name>
<proteinExistence type="predicted"/>
<sequence>MFCLFRTITTDASLASLVKEISISQLGDYDLGKAYRLLRRELPKPCTRYLHPAKKAAIDLLLLEAIMLRLKNLEELSLCVTAVPEDAIFFDSRRWSAKNLPGMPILPVRKKFIVFTCEEERHILAQVQKVLPGQKELYVELDSPLSLTNLDVSCLYTIEQLDVMIEGMSEGDFEKLISNLPNLKRLDYHGGDSDEFNDWNEEEEATRLVHIVDVSRSQCKERSLASLEIHFYQPEDFDEIFDRRDIMPDLTDFVRLTYLALDSAALLDPKSIKDPYYGSLSTDDPASSSDSEPEFSEHIAKRTNFLPKLPRSLEKLSIFKSDGRIIKELQELAKRKEQDFPS</sequence>
<feature type="compositionally biased region" description="Low complexity" evidence="1">
    <location>
        <begin position="279"/>
        <end position="290"/>
    </location>
</feature>
<gene>
    <name evidence="2" type="ORF">OHC33_004358</name>
</gene>
<evidence type="ECO:0000256" key="1">
    <source>
        <dbReference type="SAM" id="MobiDB-lite"/>
    </source>
</evidence>
<dbReference type="Proteomes" id="UP001316803">
    <property type="component" value="Unassembled WGS sequence"/>
</dbReference>
<keyword evidence="3" id="KW-1185">Reference proteome</keyword>
<organism evidence="2 3">
    <name type="scientific">Knufia fluminis</name>
    <dbReference type="NCBI Taxonomy" id="191047"/>
    <lineage>
        <taxon>Eukaryota</taxon>
        <taxon>Fungi</taxon>
        <taxon>Dikarya</taxon>
        <taxon>Ascomycota</taxon>
        <taxon>Pezizomycotina</taxon>
        <taxon>Eurotiomycetes</taxon>
        <taxon>Chaetothyriomycetidae</taxon>
        <taxon>Chaetothyriales</taxon>
        <taxon>Trichomeriaceae</taxon>
        <taxon>Knufia</taxon>
    </lineage>
</organism>
<evidence type="ECO:0000313" key="3">
    <source>
        <dbReference type="Proteomes" id="UP001316803"/>
    </source>
</evidence>
<reference evidence="2 3" key="1">
    <citation type="submission" date="2022-12" db="EMBL/GenBank/DDBJ databases">
        <title>Genomic features and morphological characterization of a novel Knufia sp. strain isolated from spacecraft assembly facility.</title>
        <authorList>
            <person name="Teixeira M."/>
            <person name="Chander A.M."/>
            <person name="Stajich J.E."/>
            <person name="Venkateswaran K."/>
        </authorList>
    </citation>
    <scope>NUCLEOTIDE SEQUENCE [LARGE SCALE GENOMIC DNA]</scope>
    <source>
        <strain evidence="2 3">FJI-L2-BK-P2</strain>
    </source>
</reference>
<evidence type="ECO:0000313" key="2">
    <source>
        <dbReference type="EMBL" id="KAK5954636.1"/>
    </source>
</evidence>
<dbReference type="EMBL" id="JAKLMC020000008">
    <property type="protein sequence ID" value="KAK5954636.1"/>
    <property type="molecule type" value="Genomic_DNA"/>
</dbReference>
<dbReference type="AlphaFoldDB" id="A0AAN8I8I2"/>
<feature type="region of interest" description="Disordered" evidence="1">
    <location>
        <begin position="277"/>
        <end position="296"/>
    </location>
</feature>
<accession>A0AAN8I8I2</accession>
<comment type="caution">
    <text evidence="2">The sequence shown here is derived from an EMBL/GenBank/DDBJ whole genome shotgun (WGS) entry which is preliminary data.</text>
</comment>
<protein>
    <submittedName>
        <fullName evidence="2">Uncharacterized protein</fullName>
    </submittedName>
</protein>